<reference evidence="2 3" key="1">
    <citation type="submission" date="2023-10" db="EMBL/GenBank/DDBJ databases">
        <title>Draft genome sequence of Xylaria bambusicola isolate GMP-LS, the root and basal stem rot pathogen of sugarcane in Indonesia.</title>
        <authorList>
            <person name="Selvaraj P."/>
            <person name="Muralishankar V."/>
            <person name="Muruganantham S."/>
            <person name="Sp S."/>
            <person name="Haryani S."/>
            <person name="Lau K.J.X."/>
            <person name="Naqvi N.I."/>
        </authorList>
    </citation>
    <scope>NUCLEOTIDE SEQUENCE [LARGE SCALE GENOMIC DNA]</scope>
    <source>
        <strain evidence="2">GMP-LS</strain>
    </source>
</reference>
<organism evidence="2 3">
    <name type="scientific">Xylaria bambusicola</name>
    <dbReference type="NCBI Taxonomy" id="326684"/>
    <lineage>
        <taxon>Eukaryota</taxon>
        <taxon>Fungi</taxon>
        <taxon>Dikarya</taxon>
        <taxon>Ascomycota</taxon>
        <taxon>Pezizomycotina</taxon>
        <taxon>Sordariomycetes</taxon>
        <taxon>Xylariomycetidae</taxon>
        <taxon>Xylariales</taxon>
        <taxon>Xylariaceae</taxon>
        <taxon>Xylaria</taxon>
    </lineage>
</organism>
<dbReference type="InterPro" id="IPR029062">
    <property type="entry name" value="Class_I_gatase-like"/>
</dbReference>
<sequence>MSSSDKFNIFVFSKTVGYRHDSIPAGIEGLKNLGTSTNSFSVTASEDSCLINANFLSRFKVVVFLSTSGEFLTGEELQGLKTFVNNGGGFVGIHCAAAGMYEEPWYGELVGAYFADHPEPQHGVVKVENKDHVIMSEFPEEVKWFDEWYNFKSNPRGKVTVLLSTDESLYQGGTMGCDHPLAWCREFDGGRAFYTALGHFDEAYRDRTFITHLLNGILWAAHVV</sequence>
<dbReference type="EMBL" id="JAWHQM010000056">
    <property type="protein sequence ID" value="KAK5635629.1"/>
    <property type="molecule type" value="Genomic_DNA"/>
</dbReference>
<keyword evidence="3" id="KW-1185">Reference proteome</keyword>
<comment type="caution">
    <text evidence="2">The sequence shown here is derived from an EMBL/GenBank/DDBJ whole genome shotgun (WGS) entry which is preliminary data.</text>
</comment>
<evidence type="ECO:0000313" key="3">
    <source>
        <dbReference type="Proteomes" id="UP001305414"/>
    </source>
</evidence>
<dbReference type="InterPro" id="IPR029010">
    <property type="entry name" value="ThuA-like"/>
</dbReference>
<proteinExistence type="predicted"/>
<name>A0AAN7V4H2_9PEZI</name>
<protein>
    <recommendedName>
        <fullName evidence="1">ThuA-like domain-containing protein</fullName>
    </recommendedName>
</protein>
<evidence type="ECO:0000313" key="2">
    <source>
        <dbReference type="EMBL" id="KAK5635629.1"/>
    </source>
</evidence>
<accession>A0AAN7V4H2</accession>
<evidence type="ECO:0000259" key="1">
    <source>
        <dbReference type="Pfam" id="PF06283"/>
    </source>
</evidence>
<feature type="domain" description="ThuA-like" evidence="1">
    <location>
        <begin position="9"/>
        <end position="220"/>
    </location>
</feature>
<dbReference type="Gene3D" id="3.40.50.880">
    <property type="match status" value="1"/>
</dbReference>
<dbReference type="SUPFAM" id="SSF52317">
    <property type="entry name" value="Class I glutamine amidotransferase-like"/>
    <property type="match status" value="1"/>
</dbReference>
<dbReference type="PANTHER" id="PTHR40469:SF2">
    <property type="entry name" value="GALACTOSE-BINDING DOMAIN-LIKE SUPERFAMILY PROTEIN"/>
    <property type="match status" value="1"/>
</dbReference>
<dbReference type="PANTHER" id="PTHR40469">
    <property type="entry name" value="SECRETED GLYCOSYL HYDROLASE"/>
    <property type="match status" value="1"/>
</dbReference>
<dbReference type="Proteomes" id="UP001305414">
    <property type="component" value="Unassembled WGS sequence"/>
</dbReference>
<dbReference type="Pfam" id="PF06283">
    <property type="entry name" value="ThuA"/>
    <property type="match status" value="1"/>
</dbReference>
<dbReference type="AlphaFoldDB" id="A0AAN7V4H2"/>
<gene>
    <name evidence="2" type="ORF">RRF57_011341</name>
</gene>